<dbReference type="InterPro" id="IPR022764">
    <property type="entry name" value="Peptidase_S54_rhomboid_dom"/>
</dbReference>
<feature type="transmembrane region" description="Helical" evidence="5">
    <location>
        <begin position="182"/>
        <end position="199"/>
    </location>
</feature>
<feature type="domain" description="Peptidase S54 rhomboid" evidence="6">
    <location>
        <begin position="116"/>
        <end position="248"/>
    </location>
</feature>
<dbReference type="STRING" id="206665.SAMN04488516_102362"/>
<feature type="transmembrane region" description="Helical" evidence="5">
    <location>
        <begin position="156"/>
        <end position="176"/>
    </location>
</feature>
<comment type="subcellular location">
    <subcellularLocation>
        <location evidence="1">Membrane</location>
        <topology evidence="1">Multi-pass membrane protein</topology>
    </subcellularLocation>
</comment>
<dbReference type="OrthoDB" id="9813074at2"/>
<dbReference type="InterPro" id="IPR035952">
    <property type="entry name" value="Rhomboid-like_sf"/>
</dbReference>
<name>A0A1H0C0X1_9BACT</name>
<evidence type="ECO:0000256" key="5">
    <source>
        <dbReference type="SAM" id="Phobius"/>
    </source>
</evidence>
<dbReference type="GO" id="GO:0006508">
    <property type="term" value="P:proteolysis"/>
    <property type="evidence" value="ECO:0007669"/>
    <property type="project" value="UniProtKB-KW"/>
</dbReference>
<protein>
    <submittedName>
        <fullName evidence="7">Membrane associated serine protease, rhomboid family</fullName>
    </submittedName>
</protein>
<evidence type="ECO:0000256" key="4">
    <source>
        <dbReference type="ARBA" id="ARBA00023136"/>
    </source>
</evidence>
<gene>
    <name evidence="7" type="ORF">SAMN04488516_102362</name>
</gene>
<feature type="transmembrane region" description="Helical" evidence="5">
    <location>
        <begin position="119"/>
        <end position="144"/>
    </location>
</feature>
<dbReference type="Proteomes" id="UP000199602">
    <property type="component" value="Unassembled WGS sequence"/>
</dbReference>
<evidence type="ECO:0000256" key="3">
    <source>
        <dbReference type="ARBA" id="ARBA00022989"/>
    </source>
</evidence>
<keyword evidence="2 5" id="KW-0812">Transmembrane</keyword>
<keyword evidence="8" id="KW-1185">Reference proteome</keyword>
<dbReference type="AlphaFoldDB" id="A0A1H0C0X1"/>
<evidence type="ECO:0000313" key="7">
    <source>
        <dbReference type="EMBL" id="SDN51482.1"/>
    </source>
</evidence>
<evidence type="ECO:0000256" key="2">
    <source>
        <dbReference type="ARBA" id="ARBA00022692"/>
    </source>
</evidence>
<evidence type="ECO:0000313" key="8">
    <source>
        <dbReference type="Proteomes" id="UP000199602"/>
    </source>
</evidence>
<keyword evidence="4 5" id="KW-0472">Membrane</keyword>
<keyword evidence="3 5" id="KW-1133">Transmembrane helix</keyword>
<dbReference type="GO" id="GO:0004252">
    <property type="term" value="F:serine-type endopeptidase activity"/>
    <property type="evidence" value="ECO:0007669"/>
    <property type="project" value="InterPro"/>
</dbReference>
<accession>A0A1H0C0X1</accession>
<organism evidence="7 8">
    <name type="scientific">Desulfonauticus submarinus</name>
    <dbReference type="NCBI Taxonomy" id="206665"/>
    <lineage>
        <taxon>Bacteria</taxon>
        <taxon>Pseudomonadati</taxon>
        <taxon>Thermodesulfobacteriota</taxon>
        <taxon>Desulfovibrionia</taxon>
        <taxon>Desulfovibrionales</taxon>
        <taxon>Desulfonauticaceae</taxon>
        <taxon>Desulfonauticus</taxon>
    </lineage>
</organism>
<dbReference type="Pfam" id="PF01694">
    <property type="entry name" value="Rhomboid"/>
    <property type="match status" value="1"/>
</dbReference>
<dbReference type="PANTHER" id="PTHR43066">
    <property type="entry name" value="RHOMBOID-RELATED PROTEIN"/>
    <property type="match status" value="1"/>
</dbReference>
<reference evidence="7 8" key="1">
    <citation type="submission" date="2016-10" db="EMBL/GenBank/DDBJ databases">
        <authorList>
            <person name="de Groot N.N."/>
        </authorList>
    </citation>
    <scope>NUCLEOTIDE SEQUENCE [LARGE SCALE GENOMIC DNA]</scope>
    <source>
        <strain evidence="7 8">DSM 15269</strain>
    </source>
</reference>
<dbReference type="Gene3D" id="1.20.1540.10">
    <property type="entry name" value="Rhomboid-like"/>
    <property type="match status" value="1"/>
</dbReference>
<evidence type="ECO:0000259" key="6">
    <source>
        <dbReference type="Pfam" id="PF01694"/>
    </source>
</evidence>
<feature type="transmembrane region" description="Helical" evidence="5">
    <location>
        <begin position="206"/>
        <end position="224"/>
    </location>
</feature>
<sequence>MDRQEWVPLIHSSNFEHAFDKILVLEALGINWKWEQNIIWVEKAKAKFALKEILEYEHELLTISTNNSNLTSNYNASYFIQNSIIFALLSLIFVLQQYFPHLTNQLILNASKIKNKEFFRLFTSLFIHADPAHLLGNIFFSFYFIQKVCEQIGFKITWTLVLGLGTIANGINLLFLGLPHKSLGFSTASFVALGLFFTLTPTKSNLSVWLKIALALCFLAIFSQGKHTDVGSHFWGLILGFCTGFYYKKRTTNEK</sequence>
<dbReference type="EMBL" id="FNIN01000002">
    <property type="protein sequence ID" value="SDN51482.1"/>
    <property type="molecule type" value="Genomic_DNA"/>
</dbReference>
<keyword evidence="7" id="KW-0378">Hydrolase</keyword>
<dbReference type="RefSeq" id="WP_092063870.1">
    <property type="nucleotide sequence ID" value="NZ_FNIN01000002.1"/>
</dbReference>
<dbReference type="SUPFAM" id="SSF144091">
    <property type="entry name" value="Rhomboid-like"/>
    <property type="match status" value="1"/>
</dbReference>
<feature type="transmembrane region" description="Helical" evidence="5">
    <location>
        <begin position="78"/>
        <end position="99"/>
    </location>
</feature>
<dbReference type="PANTHER" id="PTHR43066:SF5">
    <property type="entry name" value="RHOMBOID-LIKE PROTEIN 11, CHLOROPLASTIC-RELATED"/>
    <property type="match status" value="1"/>
</dbReference>
<keyword evidence="7" id="KW-0645">Protease</keyword>
<feature type="transmembrane region" description="Helical" evidence="5">
    <location>
        <begin position="230"/>
        <end position="247"/>
    </location>
</feature>
<proteinExistence type="predicted"/>
<evidence type="ECO:0000256" key="1">
    <source>
        <dbReference type="ARBA" id="ARBA00004141"/>
    </source>
</evidence>
<dbReference type="GO" id="GO:0016020">
    <property type="term" value="C:membrane"/>
    <property type="evidence" value="ECO:0007669"/>
    <property type="project" value="UniProtKB-SubCell"/>
</dbReference>